<accession>A0A6J4N3Y2</accession>
<dbReference type="AlphaFoldDB" id="A0A6J4N3Y2"/>
<sequence length="49" mass="5300">MDTLTDGRGEVQRVISFAQTSLCITVLDQGSEFNVVVVAASKPHDLFTC</sequence>
<reference evidence="1" key="1">
    <citation type="submission" date="2020-02" db="EMBL/GenBank/DDBJ databases">
        <authorList>
            <person name="Meier V. D."/>
        </authorList>
    </citation>
    <scope>NUCLEOTIDE SEQUENCE</scope>
    <source>
        <strain evidence="1">AVDCRST_MAG94</strain>
    </source>
</reference>
<name>A0A6J4N3Y2_9CYAN</name>
<evidence type="ECO:0000313" key="1">
    <source>
        <dbReference type="EMBL" id="CAA9373574.1"/>
    </source>
</evidence>
<organism evidence="1">
    <name type="scientific">uncultured Leptolyngbya sp</name>
    <dbReference type="NCBI Taxonomy" id="332963"/>
    <lineage>
        <taxon>Bacteria</taxon>
        <taxon>Bacillati</taxon>
        <taxon>Cyanobacteriota</taxon>
        <taxon>Cyanophyceae</taxon>
        <taxon>Leptolyngbyales</taxon>
        <taxon>Leptolyngbyaceae</taxon>
        <taxon>Leptolyngbya group</taxon>
        <taxon>Leptolyngbya</taxon>
        <taxon>environmental samples</taxon>
    </lineage>
</organism>
<gene>
    <name evidence="1" type="ORF">AVDCRST_MAG94-4356</name>
</gene>
<protein>
    <submittedName>
        <fullName evidence="1">Uncharacterized protein</fullName>
    </submittedName>
</protein>
<proteinExistence type="predicted"/>
<dbReference type="EMBL" id="CADCTY010001503">
    <property type="protein sequence ID" value="CAA9373574.1"/>
    <property type="molecule type" value="Genomic_DNA"/>
</dbReference>